<protein>
    <submittedName>
        <fullName evidence="11">Anionic trypsin-1</fullName>
    </submittedName>
</protein>
<dbReference type="InterPro" id="IPR001314">
    <property type="entry name" value="Peptidase_S1A"/>
</dbReference>
<keyword evidence="3 8" id="KW-0645">Protease</keyword>
<dbReference type="InterPro" id="IPR043504">
    <property type="entry name" value="Peptidase_S1_PA_chymotrypsin"/>
</dbReference>
<dbReference type="PROSITE" id="PS50240">
    <property type="entry name" value="TRYPSIN_DOM"/>
    <property type="match status" value="1"/>
</dbReference>
<evidence type="ECO:0000256" key="9">
    <source>
        <dbReference type="SAM" id="MobiDB-lite"/>
    </source>
</evidence>
<dbReference type="GO" id="GO:0006508">
    <property type="term" value="P:proteolysis"/>
    <property type="evidence" value="ECO:0007669"/>
    <property type="project" value="UniProtKB-KW"/>
</dbReference>
<dbReference type="Pfam" id="PF00089">
    <property type="entry name" value="Trypsin"/>
    <property type="match status" value="1"/>
</dbReference>
<feature type="compositionally biased region" description="Basic and acidic residues" evidence="9">
    <location>
        <begin position="37"/>
        <end position="108"/>
    </location>
</feature>
<proteinExistence type="inferred from homology"/>
<evidence type="ECO:0000256" key="6">
    <source>
        <dbReference type="ARBA" id="ARBA00023157"/>
    </source>
</evidence>
<comment type="similarity">
    <text evidence="7">Belongs to the peptidase S1 family. CLIP subfamily.</text>
</comment>
<evidence type="ECO:0000256" key="8">
    <source>
        <dbReference type="RuleBase" id="RU363034"/>
    </source>
</evidence>
<reference evidence="11 12" key="1">
    <citation type="submission" date="2019-07" db="EMBL/GenBank/DDBJ databases">
        <title>Draft genome assembly of a fouling barnacle, Amphibalanus amphitrite (Darwin, 1854): The first reference genome for Thecostraca.</title>
        <authorList>
            <person name="Kim W."/>
        </authorList>
    </citation>
    <scope>NUCLEOTIDE SEQUENCE [LARGE SCALE GENOMIC DNA]</scope>
    <source>
        <strain evidence="11">SNU_AA5</strain>
        <tissue evidence="11">Soma without cirri and trophi</tissue>
    </source>
</reference>
<evidence type="ECO:0000256" key="3">
    <source>
        <dbReference type="ARBA" id="ARBA00022670"/>
    </source>
</evidence>
<dbReference type="SMART" id="SM00020">
    <property type="entry name" value="Tryp_SPc"/>
    <property type="match status" value="1"/>
</dbReference>
<evidence type="ECO:0000259" key="10">
    <source>
        <dbReference type="PROSITE" id="PS50240"/>
    </source>
</evidence>
<dbReference type="PANTHER" id="PTHR24264:SF65">
    <property type="entry name" value="SRCR DOMAIN-CONTAINING PROTEIN"/>
    <property type="match status" value="1"/>
</dbReference>
<feature type="region of interest" description="Disordered" evidence="9">
    <location>
        <begin position="1"/>
        <end position="150"/>
    </location>
</feature>
<feature type="compositionally biased region" description="Basic and acidic residues" evidence="9">
    <location>
        <begin position="1"/>
        <end position="12"/>
    </location>
</feature>
<evidence type="ECO:0000256" key="4">
    <source>
        <dbReference type="ARBA" id="ARBA00022801"/>
    </source>
</evidence>
<comment type="subcellular location">
    <subcellularLocation>
        <location evidence="1">Secreted</location>
    </subcellularLocation>
</comment>
<dbReference type="Proteomes" id="UP000440578">
    <property type="component" value="Unassembled WGS sequence"/>
</dbReference>
<dbReference type="AlphaFoldDB" id="A0A6A4WFX9"/>
<dbReference type="Gene3D" id="2.40.10.10">
    <property type="entry name" value="Trypsin-like serine proteases"/>
    <property type="match status" value="2"/>
</dbReference>
<dbReference type="PROSITE" id="PS00134">
    <property type="entry name" value="TRYPSIN_HIS"/>
    <property type="match status" value="1"/>
</dbReference>
<dbReference type="InterPro" id="IPR009003">
    <property type="entry name" value="Peptidase_S1_PA"/>
</dbReference>
<evidence type="ECO:0000256" key="1">
    <source>
        <dbReference type="ARBA" id="ARBA00004613"/>
    </source>
</evidence>
<evidence type="ECO:0000313" key="11">
    <source>
        <dbReference type="EMBL" id="KAF0302734.1"/>
    </source>
</evidence>
<keyword evidence="4 8" id="KW-0378">Hydrolase</keyword>
<evidence type="ECO:0000256" key="5">
    <source>
        <dbReference type="ARBA" id="ARBA00022825"/>
    </source>
</evidence>
<dbReference type="PANTHER" id="PTHR24264">
    <property type="entry name" value="TRYPSIN-RELATED"/>
    <property type="match status" value="1"/>
</dbReference>
<name>A0A6A4WFX9_AMPAM</name>
<dbReference type="CDD" id="cd00190">
    <property type="entry name" value="Tryp_SPc"/>
    <property type="match status" value="1"/>
</dbReference>
<dbReference type="GO" id="GO:0005615">
    <property type="term" value="C:extracellular space"/>
    <property type="evidence" value="ECO:0007669"/>
    <property type="project" value="TreeGrafter"/>
</dbReference>
<dbReference type="InterPro" id="IPR018114">
    <property type="entry name" value="TRYPSIN_HIS"/>
</dbReference>
<evidence type="ECO:0000256" key="2">
    <source>
        <dbReference type="ARBA" id="ARBA00022525"/>
    </source>
</evidence>
<keyword evidence="5 8" id="KW-0720">Serine protease</keyword>
<evidence type="ECO:0000313" key="12">
    <source>
        <dbReference type="Proteomes" id="UP000440578"/>
    </source>
</evidence>
<dbReference type="InterPro" id="IPR033116">
    <property type="entry name" value="TRYPSIN_SER"/>
</dbReference>
<feature type="domain" description="Peptidase S1" evidence="10">
    <location>
        <begin position="144"/>
        <end position="412"/>
    </location>
</feature>
<dbReference type="PROSITE" id="PS00135">
    <property type="entry name" value="TRYPSIN_SER"/>
    <property type="match status" value="1"/>
</dbReference>
<dbReference type="PRINTS" id="PR00722">
    <property type="entry name" value="CHYMOTRYPSIN"/>
</dbReference>
<dbReference type="OrthoDB" id="9937281at2759"/>
<dbReference type="SUPFAM" id="SSF50494">
    <property type="entry name" value="Trypsin-like serine proteases"/>
    <property type="match status" value="1"/>
</dbReference>
<organism evidence="11 12">
    <name type="scientific">Amphibalanus amphitrite</name>
    <name type="common">Striped barnacle</name>
    <name type="synonym">Balanus amphitrite</name>
    <dbReference type="NCBI Taxonomy" id="1232801"/>
    <lineage>
        <taxon>Eukaryota</taxon>
        <taxon>Metazoa</taxon>
        <taxon>Ecdysozoa</taxon>
        <taxon>Arthropoda</taxon>
        <taxon>Crustacea</taxon>
        <taxon>Multicrustacea</taxon>
        <taxon>Cirripedia</taxon>
        <taxon>Thoracica</taxon>
        <taxon>Thoracicalcarea</taxon>
        <taxon>Balanomorpha</taxon>
        <taxon>Balanoidea</taxon>
        <taxon>Balanidae</taxon>
        <taxon>Amphibalaninae</taxon>
        <taxon>Amphibalanus</taxon>
    </lineage>
</organism>
<dbReference type="FunFam" id="2.40.10.10:FF:000002">
    <property type="entry name" value="Transmembrane protease serine"/>
    <property type="match status" value="1"/>
</dbReference>
<evidence type="ECO:0000256" key="7">
    <source>
        <dbReference type="ARBA" id="ARBA00024195"/>
    </source>
</evidence>
<comment type="caution">
    <text evidence="11">The sequence shown here is derived from an EMBL/GenBank/DDBJ whole genome shotgun (WGS) entry which is preliminary data.</text>
</comment>
<dbReference type="EMBL" id="VIIS01001024">
    <property type="protein sequence ID" value="KAF0302734.1"/>
    <property type="molecule type" value="Genomic_DNA"/>
</dbReference>
<accession>A0A6A4WFX9</accession>
<dbReference type="GO" id="GO:0004252">
    <property type="term" value="F:serine-type endopeptidase activity"/>
    <property type="evidence" value="ECO:0007669"/>
    <property type="project" value="InterPro"/>
</dbReference>
<keyword evidence="6" id="KW-1015">Disulfide bond</keyword>
<keyword evidence="12" id="KW-1185">Reference proteome</keyword>
<dbReference type="InterPro" id="IPR001254">
    <property type="entry name" value="Trypsin_dom"/>
</dbReference>
<gene>
    <name evidence="11" type="primary">Prss1</name>
    <name evidence="11" type="ORF">FJT64_025207</name>
</gene>
<sequence length="418" mass="46930">MDSWDVRKEYGTRSKFPSRSVYDGSRRVPADRSSSSDYDRRELQDRKELDRELSGPRAVDEDRSEGRAQDWQRRAAHHWDRAQYEDRREEADRWDQDRWSEDDREVRPSRRVPPSPRHQWHTQRAVPGEPPSRGVPGEPPSRGVPGSPPFRGYDLQSRGINWATSHRGEFQFIARLSAYYTKSGDWYYEPCGASIISPVFLLTAAHCFDHQRAAVGHVVPALVYAYLNDFDTTRPDESAIVNASEVILHDNYTPRGQRTDRSTTWQWCGSPVRSTSKRSASVAFASTRPPLATTSDMTIAGWGKTAENAAHMNTQLFKSTNEKTLSLDRCKYDTAYSPDEIDSDAICASGANQFGVQDACQGDSGGPMFHQKNGQFAQTGVVSWGRGCGRASYPGVYARVSKFANWVVAKTNGAADTC</sequence>
<dbReference type="InterPro" id="IPR050127">
    <property type="entry name" value="Serine_Proteases_S1"/>
</dbReference>
<keyword evidence="2" id="KW-0964">Secreted</keyword>